<feature type="binding site" evidence="2">
    <location>
        <position position="126"/>
    </location>
    <ligand>
        <name>Mg(2+)</name>
        <dbReference type="ChEBI" id="CHEBI:18420"/>
        <label>1</label>
    </ligand>
</feature>
<feature type="binding site" evidence="2">
    <location>
        <position position="223"/>
    </location>
    <ligand>
        <name>ATP</name>
        <dbReference type="ChEBI" id="CHEBI:30616"/>
    </ligand>
</feature>
<dbReference type="InterPro" id="IPR016188">
    <property type="entry name" value="PurM-like_N"/>
</dbReference>
<feature type="binding site" evidence="2">
    <location>
        <position position="274"/>
    </location>
    <ligand>
        <name>substrate</name>
    </ligand>
</feature>
<dbReference type="CDD" id="cd02194">
    <property type="entry name" value="ThiL"/>
    <property type="match status" value="1"/>
</dbReference>
<dbReference type="InterPro" id="IPR036921">
    <property type="entry name" value="PurM-like_N_sf"/>
</dbReference>
<reference evidence="5 6" key="1">
    <citation type="submission" date="2016-11" db="EMBL/GenBank/DDBJ databases">
        <authorList>
            <person name="Jaros S."/>
            <person name="Januszkiewicz K."/>
            <person name="Wedrychowicz H."/>
        </authorList>
    </citation>
    <scope>NUCLEOTIDE SEQUENCE [LARGE SCALE GENOMIC DNA]</scope>
    <source>
        <strain evidence="5 6">DSM 9705</strain>
    </source>
</reference>
<dbReference type="InterPro" id="IPR036676">
    <property type="entry name" value="PurM-like_C_sf"/>
</dbReference>
<keyword evidence="2" id="KW-0067">ATP-binding</keyword>
<feature type="binding site" evidence="2">
    <location>
        <begin position="125"/>
        <end position="126"/>
    </location>
    <ligand>
        <name>ATP</name>
        <dbReference type="ChEBI" id="CHEBI:30616"/>
    </ligand>
</feature>
<dbReference type="RefSeq" id="WP_073373950.1">
    <property type="nucleotide sequence ID" value="NZ_FQXS01000004.1"/>
</dbReference>
<feature type="binding site" evidence="2">
    <location>
        <position position="78"/>
    </location>
    <ligand>
        <name>Mg(2+)</name>
        <dbReference type="ChEBI" id="CHEBI:18420"/>
        <label>3</label>
    </ligand>
</feature>
<dbReference type="Pfam" id="PF00586">
    <property type="entry name" value="AIRS"/>
    <property type="match status" value="1"/>
</dbReference>
<feature type="binding site" evidence="2">
    <location>
        <position position="330"/>
    </location>
    <ligand>
        <name>substrate</name>
    </ligand>
</feature>
<keyword evidence="2" id="KW-0547">Nucleotide-binding</keyword>
<comment type="caution">
    <text evidence="2">Lacks conserved residue(s) required for the propagation of feature annotation.</text>
</comment>
<sequence length="336" mass="36145">MPAHWSELDLIKHFAGSCRIDKKQLIKGIGDDCAVLHPAGDEAWVLTTDMLVDTVHFDTSWHPAFQLGRKCLAVNLSDIAAMGATPHSVMLSVALPDTIETVWLEQWLQGLASMIDEFDCALIGGDTVRGAQLTISITALGTTARNRVILRSTAGPGDTIFVSGYLGSAAAGLLFCRDKAALPAVDEQLKAPFIKRHLDPSPDVFCGSLLAQSGLVTAMQDLSDGLATDLAHIAEQSHLAAIVDAERLPGHPDLAQVCRLLERSPIDLQVAGGDDYHLVFTVKRGAEQELIDYLARHDGPPIYKIGRTEPGSGVHLLHDGESSDIAFRGFQHHGND</sequence>
<dbReference type="AlphaFoldDB" id="A0A1M5U8I9"/>
<keyword evidence="2 5" id="KW-0418">Kinase</keyword>
<dbReference type="Gene3D" id="3.90.650.10">
    <property type="entry name" value="PurM-like C-terminal domain"/>
    <property type="match status" value="1"/>
</dbReference>
<feature type="binding site" evidence="2">
    <location>
        <position position="78"/>
    </location>
    <ligand>
        <name>Mg(2+)</name>
        <dbReference type="ChEBI" id="CHEBI:18420"/>
        <label>2</label>
    </ligand>
</feature>
<dbReference type="PANTHER" id="PTHR30270">
    <property type="entry name" value="THIAMINE-MONOPHOSPHATE KINASE"/>
    <property type="match status" value="1"/>
</dbReference>
<dbReference type="PANTHER" id="PTHR30270:SF0">
    <property type="entry name" value="THIAMINE-MONOPHOSPHATE KINASE"/>
    <property type="match status" value="1"/>
</dbReference>
<dbReference type="GO" id="GO:0009228">
    <property type="term" value="P:thiamine biosynthetic process"/>
    <property type="evidence" value="ECO:0007669"/>
    <property type="project" value="UniProtKB-KW"/>
</dbReference>
<dbReference type="GO" id="GO:0005524">
    <property type="term" value="F:ATP binding"/>
    <property type="evidence" value="ECO:0007669"/>
    <property type="project" value="UniProtKB-UniRule"/>
</dbReference>
<dbReference type="InterPro" id="IPR010918">
    <property type="entry name" value="PurM-like_C_dom"/>
</dbReference>
<feature type="binding site" evidence="2">
    <location>
        <position position="78"/>
    </location>
    <ligand>
        <name>Mg(2+)</name>
        <dbReference type="ChEBI" id="CHEBI:18420"/>
        <label>4</label>
    </ligand>
</feature>
<dbReference type="EC" id="2.7.4.16" evidence="2"/>
<dbReference type="NCBIfam" id="TIGR01379">
    <property type="entry name" value="thiL"/>
    <property type="match status" value="1"/>
</dbReference>
<feature type="binding site" evidence="2">
    <location>
        <position position="32"/>
    </location>
    <ligand>
        <name>Mg(2+)</name>
        <dbReference type="ChEBI" id="CHEBI:18420"/>
        <label>3</label>
    </ligand>
</feature>
<dbReference type="GO" id="GO:0009030">
    <property type="term" value="F:thiamine-phosphate kinase activity"/>
    <property type="evidence" value="ECO:0007669"/>
    <property type="project" value="UniProtKB-UniRule"/>
</dbReference>
<dbReference type="Pfam" id="PF02769">
    <property type="entry name" value="AIRS_C"/>
    <property type="match status" value="1"/>
</dbReference>
<evidence type="ECO:0000259" key="3">
    <source>
        <dbReference type="Pfam" id="PF00586"/>
    </source>
</evidence>
<name>A0A1M5U8I9_9BACT</name>
<dbReference type="STRING" id="1121409.SAMN02745124_01073"/>
<keyword evidence="1 2" id="KW-0784">Thiamine biosynthesis</keyword>
<feature type="binding site" evidence="2">
    <location>
        <position position="221"/>
    </location>
    <ligand>
        <name>Mg(2+)</name>
        <dbReference type="ChEBI" id="CHEBI:18420"/>
        <label>3</label>
    </ligand>
</feature>
<dbReference type="SUPFAM" id="SSF55326">
    <property type="entry name" value="PurM N-terminal domain-like"/>
    <property type="match status" value="1"/>
</dbReference>
<feature type="binding site" evidence="2">
    <location>
        <position position="47"/>
    </location>
    <ligand>
        <name>Mg(2+)</name>
        <dbReference type="ChEBI" id="CHEBI:18420"/>
        <label>4</label>
    </ligand>
</feature>
<feature type="binding site" evidence="2">
    <location>
        <position position="151"/>
    </location>
    <ligand>
        <name>ATP</name>
        <dbReference type="ChEBI" id="CHEBI:30616"/>
    </ligand>
</feature>
<comment type="catalytic activity">
    <reaction evidence="2">
        <text>thiamine phosphate + ATP = thiamine diphosphate + ADP</text>
        <dbReference type="Rhea" id="RHEA:15913"/>
        <dbReference type="ChEBI" id="CHEBI:30616"/>
        <dbReference type="ChEBI" id="CHEBI:37575"/>
        <dbReference type="ChEBI" id="CHEBI:58937"/>
        <dbReference type="ChEBI" id="CHEBI:456216"/>
        <dbReference type="EC" id="2.7.4.16"/>
    </reaction>
</comment>
<accession>A0A1M5U8I9</accession>
<keyword evidence="2" id="KW-0479">Metal-binding</keyword>
<dbReference type="UniPathway" id="UPA00060">
    <property type="reaction ID" value="UER00142"/>
</dbReference>
<dbReference type="SUPFAM" id="SSF56042">
    <property type="entry name" value="PurM C-terminal domain-like"/>
    <property type="match status" value="1"/>
</dbReference>
<proteinExistence type="inferred from homology"/>
<dbReference type="PIRSF" id="PIRSF005303">
    <property type="entry name" value="Thiam_monoph_kin"/>
    <property type="match status" value="1"/>
</dbReference>
<dbReference type="OrthoDB" id="9802811at2"/>
<dbReference type="HAMAP" id="MF_02128">
    <property type="entry name" value="TMP_kinase"/>
    <property type="match status" value="1"/>
</dbReference>
<feature type="binding site" evidence="2">
    <location>
        <position position="48"/>
    </location>
    <ligand>
        <name>Mg(2+)</name>
        <dbReference type="ChEBI" id="CHEBI:18420"/>
        <label>1</label>
    </ligand>
</feature>
<evidence type="ECO:0000259" key="4">
    <source>
        <dbReference type="Pfam" id="PF02769"/>
    </source>
</evidence>
<feature type="binding site" evidence="2">
    <location>
        <position position="224"/>
    </location>
    <ligand>
        <name>Mg(2+)</name>
        <dbReference type="ChEBI" id="CHEBI:18420"/>
        <label>5</label>
    </ligand>
</feature>
<dbReference type="Gene3D" id="3.30.1330.10">
    <property type="entry name" value="PurM-like, N-terminal domain"/>
    <property type="match status" value="1"/>
</dbReference>
<gene>
    <name evidence="2" type="primary">thiL</name>
    <name evidence="5" type="ORF">SAMN02745124_01073</name>
</gene>
<comment type="miscellaneous">
    <text evidence="2">Reaction mechanism of ThiL seems to utilize a direct, inline transfer of the gamma-phosphate of ATP to TMP rather than a phosphorylated enzyme intermediate.</text>
</comment>
<evidence type="ECO:0000256" key="2">
    <source>
        <dbReference type="HAMAP-Rule" id="MF_02128"/>
    </source>
</evidence>
<feature type="binding site" evidence="2">
    <location>
        <position position="32"/>
    </location>
    <ligand>
        <name>Mg(2+)</name>
        <dbReference type="ChEBI" id="CHEBI:18420"/>
        <label>4</label>
    </ligand>
</feature>
<evidence type="ECO:0000313" key="6">
    <source>
        <dbReference type="Proteomes" id="UP000184139"/>
    </source>
</evidence>
<feature type="domain" description="PurM-like N-terminal" evidence="3">
    <location>
        <begin position="30"/>
        <end position="142"/>
    </location>
</feature>
<feature type="binding site" evidence="2">
    <location>
        <position position="56"/>
    </location>
    <ligand>
        <name>substrate</name>
    </ligand>
</feature>
<feature type="domain" description="PurM-like C-terminal" evidence="4">
    <location>
        <begin position="206"/>
        <end position="315"/>
    </location>
</feature>
<dbReference type="InterPro" id="IPR006283">
    <property type="entry name" value="ThiL-like"/>
</dbReference>
<keyword evidence="2" id="KW-0808">Transferase</keyword>
<comment type="similarity">
    <text evidence="2">Belongs to the thiamine-monophosphate kinase family.</text>
</comment>
<feature type="binding site" evidence="2">
    <location>
        <position position="49"/>
    </location>
    <ligand>
        <name>Mg(2+)</name>
        <dbReference type="ChEBI" id="CHEBI:18420"/>
        <label>1</label>
    </ligand>
</feature>
<keyword evidence="2" id="KW-0460">Magnesium</keyword>
<dbReference type="Proteomes" id="UP000184139">
    <property type="component" value="Unassembled WGS sequence"/>
</dbReference>
<organism evidence="5 6">
    <name type="scientific">Desulfofustis glycolicus DSM 9705</name>
    <dbReference type="NCBI Taxonomy" id="1121409"/>
    <lineage>
        <taxon>Bacteria</taxon>
        <taxon>Pseudomonadati</taxon>
        <taxon>Thermodesulfobacteriota</taxon>
        <taxon>Desulfobulbia</taxon>
        <taxon>Desulfobulbales</taxon>
        <taxon>Desulfocapsaceae</taxon>
        <taxon>Desulfofustis</taxon>
    </lineage>
</organism>
<evidence type="ECO:0000313" key="5">
    <source>
        <dbReference type="EMBL" id="SHH59375.1"/>
    </source>
</evidence>
<dbReference type="GO" id="GO:0000287">
    <property type="term" value="F:magnesium ion binding"/>
    <property type="evidence" value="ECO:0007669"/>
    <property type="project" value="UniProtKB-UniRule"/>
</dbReference>
<dbReference type="GO" id="GO:0009229">
    <property type="term" value="P:thiamine diphosphate biosynthetic process"/>
    <property type="evidence" value="ECO:0007669"/>
    <property type="project" value="UniProtKB-UniRule"/>
</dbReference>
<protein>
    <recommendedName>
        <fullName evidence="2">Thiamine-monophosphate kinase</fullName>
        <shortName evidence="2">TMP kinase</shortName>
        <shortName evidence="2">Thiamine-phosphate kinase</shortName>
        <ecNumber evidence="2">2.7.4.16</ecNumber>
    </recommendedName>
</protein>
<feature type="binding site" evidence="2">
    <location>
        <position position="49"/>
    </location>
    <ligand>
        <name>Mg(2+)</name>
        <dbReference type="ChEBI" id="CHEBI:18420"/>
        <label>2</label>
    </ligand>
</feature>
<keyword evidence="6" id="KW-1185">Reference proteome</keyword>
<evidence type="ECO:0000256" key="1">
    <source>
        <dbReference type="ARBA" id="ARBA00022977"/>
    </source>
</evidence>
<comment type="pathway">
    <text evidence="2">Cofactor biosynthesis; thiamine diphosphate biosynthesis; thiamine diphosphate from thiamine phosphate: step 1/1.</text>
</comment>
<comment type="function">
    <text evidence="2">Catalyzes the ATP-dependent phosphorylation of thiamine-monophosphate (TMP) to form thiamine-pyrophosphate (TPP), the active form of vitamin B1.</text>
</comment>
<dbReference type="EMBL" id="FQXS01000004">
    <property type="protein sequence ID" value="SHH59375.1"/>
    <property type="molecule type" value="Genomic_DNA"/>
</dbReference>